<accession>A0A8J2LHH9</accession>
<organism evidence="2 3">
    <name type="scientific">Allacma fusca</name>
    <dbReference type="NCBI Taxonomy" id="39272"/>
    <lineage>
        <taxon>Eukaryota</taxon>
        <taxon>Metazoa</taxon>
        <taxon>Ecdysozoa</taxon>
        <taxon>Arthropoda</taxon>
        <taxon>Hexapoda</taxon>
        <taxon>Collembola</taxon>
        <taxon>Symphypleona</taxon>
        <taxon>Sminthuridae</taxon>
        <taxon>Allacma</taxon>
    </lineage>
</organism>
<dbReference type="AlphaFoldDB" id="A0A8J2LHH9"/>
<sequence>MVPDKIPRRHLTREEILQSPEYLYLCQPIIRDIVQMPDDEEYFNLFLHLETWEAPDYIKEVFSYKFGGYDYQNRPIWMVKLGGRPVKDILDRGEGDLLERYLWQFAHWGAKSIVARPLEENPSRRVVVLVDALQVSSLVSYMNGSSKLKVSSLVSYMNGSTLGFLIRMVRKYRVVSKFLLGLGVGINISKVGTLIVNLLKPLARKNLKKIELYTYDNTSWEPRLQEVFGRKKIPDFEGTNRGFYRVVLKSD</sequence>
<keyword evidence="3" id="KW-1185">Reference proteome</keyword>
<reference evidence="2" key="1">
    <citation type="submission" date="2021-06" db="EMBL/GenBank/DDBJ databases">
        <authorList>
            <person name="Hodson N. C."/>
            <person name="Mongue J. A."/>
            <person name="Jaron S. K."/>
        </authorList>
    </citation>
    <scope>NUCLEOTIDE SEQUENCE</scope>
</reference>
<evidence type="ECO:0000256" key="1">
    <source>
        <dbReference type="SAM" id="Phobius"/>
    </source>
</evidence>
<proteinExistence type="predicted"/>
<protein>
    <recommendedName>
        <fullName evidence="4">CRAL-TRIO domain-containing protein</fullName>
    </recommendedName>
</protein>
<dbReference type="Proteomes" id="UP000708208">
    <property type="component" value="Unassembled WGS sequence"/>
</dbReference>
<evidence type="ECO:0008006" key="4">
    <source>
        <dbReference type="Google" id="ProtNLM"/>
    </source>
</evidence>
<gene>
    <name evidence="2" type="ORF">AFUS01_LOCUS44943</name>
</gene>
<name>A0A8J2LHH9_9HEXA</name>
<feature type="transmembrane region" description="Helical" evidence="1">
    <location>
        <begin position="178"/>
        <end position="199"/>
    </location>
</feature>
<keyword evidence="1" id="KW-0472">Membrane</keyword>
<evidence type="ECO:0000313" key="3">
    <source>
        <dbReference type="Proteomes" id="UP000708208"/>
    </source>
</evidence>
<dbReference type="OrthoDB" id="6682367at2759"/>
<dbReference type="EMBL" id="CAJVCH010570683">
    <property type="protein sequence ID" value="CAG7835593.1"/>
    <property type="molecule type" value="Genomic_DNA"/>
</dbReference>
<comment type="caution">
    <text evidence="2">The sequence shown here is derived from an EMBL/GenBank/DDBJ whole genome shotgun (WGS) entry which is preliminary data.</text>
</comment>
<keyword evidence="1" id="KW-1133">Transmembrane helix</keyword>
<keyword evidence="1" id="KW-0812">Transmembrane</keyword>
<evidence type="ECO:0000313" key="2">
    <source>
        <dbReference type="EMBL" id="CAG7835593.1"/>
    </source>
</evidence>